<dbReference type="GeneID" id="95990221"/>
<accession>A0ABR3PSW8</accession>
<feature type="compositionally biased region" description="Basic and acidic residues" evidence="3">
    <location>
        <begin position="25"/>
        <end position="38"/>
    </location>
</feature>
<keyword evidence="1 2" id="KW-0238">DNA-binding</keyword>
<feature type="domain" description="Fork-head" evidence="4">
    <location>
        <begin position="143"/>
        <end position="237"/>
    </location>
</feature>
<dbReference type="Gene3D" id="1.10.10.10">
    <property type="entry name" value="Winged helix-like DNA-binding domain superfamily/Winged helix DNA-binding domain"/>
    <property type="match status" value="1"/>
</dbReference>
<dbReference type="CDD" id="cd00059">
    <property type="entry name" value="FH_FOX"/>
    <property type="match status" value="1"/>
</dbReference>
<feature type="DNA-binding region" description="Fork-head" evidence="2">
    <location>
        <begin position="143"/>
        <end position="237"/>
    </location>
</feature>
<feature type="region of interest" description="Disordered" evidence="3">
    <location>
        <begin position="215"/>
        <end position="464"/>
    </location>
</feature>
<dbReference type="PROSITE" id="PS50039">
    <property type="entry name" value="FORK_HEAD_3"/>
    <property type="match status" value="1"/>
</dbReference>
<dbReference type="Pfam" id="PF00250">
    <property type="entry name" value="Forkhead"/>
    <property type="match status" value="1"/>
</dbReference>
<gene>
    <name evidence="5" type="ORF">Q8F55_009178</name>
</gene>
<dbReference type="PRINTS" id="PR00053">
    <property type="entry name" value="FORKHEAD"/>
</dbReference>
<evidence type="ECO:0000256" key="3">
    <source>
        <dbReference type="SAM" id="MobiDB-lite"/>
    </source>
</evidence>
<comment type="subcellular location">
    <subcellularLocation>
        <location evidence="2">Nucleus</location>
    </subcellularLocation>
</comment>
<protein>
    <recommendedName>
        <fullName evidence="4">Fork-head domain-containing protein</fullName>
    </recommendedName>
</protein>
<evidence type="ECO:0000313" key="5">
    <source>
        <dbReference type="EMBL" id="KAL1405540.1"/>
    </source>
</evidence>
<keyword evidence="2" id="KW-0539">Nucleus</keyword>
<dbReference type="PANTHER" id="PTHR11829">
    <property type="entry name" value="FORKHEAD BOX PROTEIN"/>
    <property type="match status" value="1"/>
</dbReference>
<name>A0ABR3PSW8_9TREE</name>
<feature type="region of interest" description="Disordered" evidence="3">
    <location>
        <begin position="1"/>
        <end position="39"/>
    </location>
</feature>
<evidence type="ECO:0000256" key="2">
    <source>
        <dbReference type="PROSITE-ProRule" id="PRU00089"/>
    </source>
</evidence>
<proteinExistence type="predicted"/>
<dbReference type="PANTHER" id="PTHR11829:SF343">
    <property type="entry name" value="FORK-HEAD DOMAIN-CONTAINING PROTEIN"/>
    <property type="match status" value="1"/>
</dbReference>
<evidence type="ECO:0000259" key="4">
    <source>
        <dbReference type="PROSITE" id="PS50039"/>
    </source>
</evidence>
<sequence length="504" mass="54035">MDRRTTYAPPLRWAGAGDAPDDDEHPAPDPARTEREDSPLEIIPTVFKRPLTLPAPNDAAVRALSFSQSAKPGVGDISLDREELVRLREGHFHAPRRGGEGRNWAKMTLSEAVWIRVEEVGAVTKSRSWTARVGYDDSGEPVKPELPYVILTKLVIASSPRKMLTLNQIYQAMEERWPYFRHLGQTFRNSIRHNLSMNPAFVNVERPCAEGGFGTGKGGYWKVSDDATASHRGRARRSSAGEDEGVSQQQAPATTTAPRKPNKRAKASDGAEAAGDAPSVTRSGALIRRGGSDNARSTEPRRTTRAAAACPPRGSSRSSASSDSASATPPRTYAYHSQRPLPLPRLALPDDPPRPTQQQQRAHHAAYAPMAPAAALWPRQPAPPLAEPAPRRAAYDHLSDPPSPKRRRLDHTDPLYLLASVSAPEEPTSLLPTPPLEGGAGGARGRVCTPRPTPTPAPAAAAAPAPRHSLAALLNPVAELLTPLTASPASLSGRSGHSGHSTQS</sequence>
<dbReference type="Proteomes" id="UP001565368">
    <property type="component" value="Unassembled WGS sequence"/>
</dbReference>
<feature type="compositionally biased region" description="Polar residues" evidence="3">
    <location>
        <begin position="246"/>
        <end position="257"/>
    </location>
</feature>
<evidence type="ECO:0000313" key="6">
    <source>
        <dbReference type="Proteomes" id="UP001565368"/>
    </source>
</evidence>
<comment type="caution">
    <text evidence="5">The sequence shown here is derived from an EMBL/GenBank/DDBJ whole genome shotgun (WGS) entry which is preliminary data.</text>
</comment>
<feature type="compositionally biased region" description="Basic and acidic residues" evidence="3">
    <location>
        <begin position="389"/>
        <end position="399"/>
    </location>
</feature>
<dbReference type="InterPro" id="IPR050211">
    <property type="entry name" value="FOX_domain-containing"/>
</dbReference>
<dbReference type="EMBL" id="JBBXJM010000007">
    <property type="protein sequence ID" value="KAL1405540.1"/>
    <property type="molecule type" value="Genomic_DNA"/>
</dbReference>
<dbReference type="InterPro" id="IPR036390">
    <property type="entry name" value="WH_DNA-bd_sf"/>
</dbReference>
<dbReference type="InterPro" id="IPR036388">
    <property type="entry name" value="WH-like_DNA-bd_sf"/>
</dbReference>
<dbReference type="RefSeq" id="XP_069205484.1">
    <property type="nucleotide sequence ID" value="XM_069357547.1"/>
</dbReference>
<evidence type="ECO:0000256" key="1">
    <source>
        <dbReference type="ARBA" id="ARBA00023125"/>
    </source>
</evidence>
<feature type="compositionally biased region" description="Low complexity" evidence="3">
    <location>
        <begin position="305"/>
        <end position="331"/>
    </location>
</feature>
<keyword evidence="6" id="KW-1185">Reference proteome</keyword>
<feature type="compositionally biased region" description="Low complexity" evidence="3">
    <location>
        <begin position="356"/>
        <end position="379"/>
    </location>
</feature>
<organism evidence="5 6">
    <name type="scientific">Vanrija albida</name>
    <dbReference type="NCBI Taxonomy" id="181172"/>
    <lineage>
        <taxon>Eukaryota</taxon>
        <taxon>Fungi</taxon>
        <taxon>Dikarya</taxon>
        <taxon>Basidiomycota</taxon>
        <taxon>Agaricomycotina</taxon>
        <taxon>Tremellomycetes</taxon>
        <taxon>Trichosporonales</taxon>
        <taxon>Trichosporonaceae</taxon>
        <taxon>Vanrija</taxon>
    </lineage>
</organism>
<dbReference type="SUPFAM" id="SSF46785">
    <property type="entry name" value="Winged helix' DNA-binding domain"/>
    <property type="match status" value="1"/>
</dbReference>
<reference evidence="5 6" key="1">
    <citation type="submission" date="2023-08" db="EMBL/GenBank/DDBJ databases">
        <title>Annotated Genome Sequence of Vanrija albida AlHP1.</title>
        <authorList>
            <person name="Herzog R."/>
        </authorList>
    </citation>
    <scope>NUCLEOTIDE SEQUENCE [LARGE SCALE GENOMIC DNA]</scope>
    <source>
        <strain evidence="5 6">AlHP1</strain>
    </source>
</reference>
<dbReference type="InterPro" id="IPR001766">
    <property type="entry name" value="Fork_head_dom"/>
</dbReference>
<dbReference type="SMART" id="SM00339">
    <property type="entry name" value="FH"/>
    <property type="match status" value="1"/>
</dbReference>